<evidence type="ECO:0000313" key="3">
    <source>
        <dbReference type="EMBL" id="CAG8709029.1"/>
    </source>
</evidence>
<evidence type="ECO:0000256" key="1">
    <source>
        <dbReference type="ARBA" id="ARBA00005802"/>
    </source>
</evidence>
<sequence>MSSQESGCNCGESCKCGSTCNCGTKTKTSETTSTTKRAFVVRQTNINESFLFKENYSRYITAAKNYRCV</sequence>
<keyword evidence="4" id="KW-1185">Reference proteome</keyword>
<comment type="similarity">
    <text evidence="1">Belongs to the metallothionein superfamily. Type 15 family.</text>
</comment>
<evidence type="ECO:0000313" key="4">
    <source>
        <dbReference type="Proteomes" id="UP000789405"/>
    </source>
</evidence>
<comment type="caution">
    <text evidence="3">The sequence shown here is derived from an EMBL/GenBank/DDBJ whole genome shotgun (WGS) entry which is preliminary data.</text>
</comment>
<protein>
    <submittedName>
        <fullName evidence="3">896_t:CDS:1</fullName>
    </submittedName>
</protein>
<gene>
    <name evidence="3" type="ORF">DERYTH_LOCUS13461</name>
</gene>
<accession>A0A9N9HVT0</accession>
<dbReference type="Proteomes" id="UP000789405">
    <property type="component" value="Unassembled WGS sequence"/>
</dbReference>
<dbReference type="AlphaFoldDB" id="A0A9N9HVT0"/>
<dbReference type="GO" id="GO:0046872">
    <property type="term" value="F:metal ion binding"/>
    <property type="evidence" value="ECO:0007669"/>
    <property type="project" value="UniProtKB-KW"/>
</dbReference>
<feature type="non-terminal residue" evidence="3">
    <location>
        <position position="69"/>
    </location>
</feature>
<organism evidence="3 4">
    <name type="scientific">Dentiscutata erythropus</name>
    <dbReference type="NCBI Taxonomy" id="1348616"/>
    <lineage>
        <taxon>Eukaryota</taxon>
        <taxon>Fungi</taxon>
        <taxon>Fungi incertae sedis</taxon>
        <taxon>Mucoromycota</taxon>
        <taxon>Glomeromycotina</taxon>
        <taxon>Glomeromycetes</taxon>
        <taxon>Diversisporales</taxon>
        <taxon>Gigasporaceae</taxon>
        <taxon>Dentiscutata</taxon>
    </lineage>
</organism>
<reference evidence="3" key="1">
    <citation type="submission" date="2021-06" db="EMBL/GenBank/DDBJ databases">
        <authorList>
            <person name="Kallberg Y."/>
            <person name="Tangrot J."/>
            <person name="Rosling A."/>
        </authorList>
    </citation>
    <scope>NUCLEOTIDE SEQUENCE</scope>
    <source>
        <strain evidence="3">MA453B</strain>
    </source>
</reference>
<dbReference type="EMBL" id="CAJVPY010009468">
    <property type="protein sequence ID" value="CAG8709029.1"/>
    <property type="molecule type" value="Genomic_DNA"/>
</dbReference>
<keyword evidence="2" id="KW-0479">Metal-binding</keyword>
<name>A0A9N9HVT0_9GLOM</name>
<dbReference type="OrthoDB" id="10343644at2759"/>
<proteinExistence type="inferred from homology"/>
<dbReference type="InterPro" id="IPR000347">
    <property type="entry name" value="Metalthion_15p"/>
</dbReference>
<dbReference type="Pfam" id="PF01439">
    <property type="entry name" value="Metallothio_2"/>
    <property type="match status" value="1"/>
</dbReference>
<evidence type="ECO:0000256" key="2">
    <source>
        <dbReference type="ARBA" id="ARBA00022723"/>
    </source>
</evidence>